<evidence type="ECO:0000256" key="4">
    <source>
        <dbReference type="ARBA" id="ARBA00022917"/>
    </source>
</evidence>
<protein>
    <recommendedName>
        <fullName evidence="2 5">Methionyl-tRNA formyltransferase</fullName>
        <ecNumber evidence="2 5">2.1.2.9</ecNumber>
    </recommendedName>
</protein>
<dbReference type="InterPro" id="IPR036477">
    <property type="entry name" value="Formyl_transf_N_sf"/>
</dbReference>
<feature type="domain" description="Formyl transferase N-terminal" evidence="6">
    <location>
        <begin position="3"/>
        <end position="179"/>
    </location>
</feature>
<dbReference type="InterPro" id="IPR041711">
    <property type="entry name" value="Met-tRNA-FMT_N"/>
</dbReference>
<dbReference type="InterPro" id="IPR005794">
    <property type="entry name" value="Fmt"/>
</dbReference>
<dbReference type="SUPFAM" id="SSF53328">
    <property type="entry name" value="Formyltransferase"/>
    <property type="match status" value="1"/>
</dbReference>
<comment type="function">
    <text evidence="5">Attaches a formyl group to the free amino group of methionyl-tRNA(fMet). The formyl group appears to play a dual role in the initiator identity of N-formylmethionyl-tRNA by promoting its recognition by IF2 and preventing the misappropriation of this tRNA by the elongation apparatus.</text>
</comment>
<dbReference type="PANTHER" id="PTHR11138">
    <property type="entry name" value="METHIONYL-TRNA FORMYLTRANSFERASE"/>
    <property type="match status" value="1"/>
</dbReference>
<proteinExistence type="inferred from homology"/>
<dbReference type="CDD" id="cd08646">
    <property type="entry name" value="FMT_core_Met-tRNA-FMT_N"/>
    <property type="match status" value="1"/>
</dbReference>
<comment type="catalytic activity">
    <reaction evidence="5">
        <text>L-methionyl-tRNA(fMet) + (6R)-10-formyltetrahydrofolate = N-formyl-L-methionyl-tRNA(fMet) + (6S)-5,6,7,8-tetrahydrofolate + H(+)</text>
        <dbReference type="Rhea" id="RHEA:24380"/>
        <dbReference type="Rhea" id="RHEA-COMP:9952"/>
        <dbReference type="Rhea" id="RHEA-COMP:9953"/>
        <dbReference type="ChEBI" id="CHEBI:15378"/>
        <dbReference type="ChEBI" id="CHEBI:57453"/>
        <dbReference type="ChEBI" id="CHEBI:78530"/>
        <dbReference type="ChEBI" id="CHEBI:78844"/>
        <dbReference type="ChEBI" id="CHEBI:195366"/>
        <dbReference type="EC" id="2.1.2.9"/>
    </reaction>
</comment>
<dbReference type="NCBIfam" id="TIGR00460">
    <property type="entry name" value="fmt"/>
    <property type="match status" value="1"/>
</dbReference>
<dbReference type="GO" id="GO:0005829">
    <property type="term" value="C:cytosol"/>
    <property type="evidence" value="ECO:0007669"/>
    <property type="project" value="TreeGrafter"/>
</dbReference>
<evidence type="ECO:0000256" key="1">
    <source>
        <dbReference type="ARBA" id="ARBA00010699"/>
    </source>
</evidence>
<evidence type="ECO:0000259" key="7">
    <source>
        <dbReference type="Pfam" id="PF02911"/>
    </source>
</evidence>
<dbReference type="AlphaFoldDB" id="A0A6V7RFM0"/>
<dbReference type="Gene3D" id="3.40.50.12230">
    <property type="match status" value="1"/>
</dbReference>
<dbReference type="GO" id="GO:0004479">
    <property type="term" value="F:methionyl-tRNA formyltransferase activity"/>
    <property type="evidence" value="ECO:0007669"/>
    <property type="project" value="UniProtKB-UniRule"/>
</dbReference>
<comment type="similarity">
    <text evidence="1 5">Belongs to the Fmt family.</text>
</comment>
<dbReference type="EC" id="2.1.2.9" evidence="2 5"/>
<evidence type="ECO:0000313" key="9">
    <source>
        <dbReference type="Proteomes" id="UP000521032"/>
    </source>
</evidence>
<sequence length="309" mass="34048">MTKIIFMGTPDFSVPILEAVHNEYNVDLVVSQPDRPVGRKRILTAPPVAAAAKKLGIPVYQPENVSKEGLEIITQLNPDLIITAAYGQLLSEKVLNIPRLGAINVHASLLPKHRGGAPIHRSIIEGDEKTGVSIMYMAKTLDSGDIIAQKEIPILDEDSVGTMHDKLSYLGRDLLLEVLPSILNDTNHRTPQNHEEATFSPNILKSDEYVDFNRKAREVFNQIRGLNPFPGGYTLLDGKRLKLYASKITNEQTTEPAGKIIEITVDGFMVATKDELLLITEVQPAGKKRIQAVDFINNNPSYVGLVLGE</sequence>
<evidence type="ECO:0000313" key="8">
    <source>
        <dbReference type="EMBL" id="CAD2076012.1"/>
    </source>
</evidence>
<dbReference type="HAMAP" id="MF_00182">
    <property type="entry name" value="Formyl_trans"/>
    <property type="match status" value="1"/>
</dbReference>
<dbReference type="InterPro" id="IPR002376">
    <property type="entry name" value="Formyl_transf_N"/>
</dbReference>
<keyword evidence="9" id="KW-1185">Reference proteome</keyword>
<dbReference type="EMBL" id="CAJEWE010000010">
    <property type="protein sequence ID" value="CAD2076012.1"/>
    <property type="molecule type" value="Genomic_DNA"/>
</dbReference>
<keyword evidence="4 5" id="KW-0648">Protein biosynthesis</keyword>
<feature type="domain" description="Formyl transferase C-terminal" evidence="7">
    <location>
        <begin position="203"/>
        <end position="298"/>
    </location>
</feature>
<dbReference type="InterPro" id="IPR005793">
    <property type="entry name" value="Formyl_trans_C"/>
</dbReference>
<dbReference type="InterPro" id="IPR011034">
    <property type="entry name" value="Formyl_transferase-like_C_sf"/>
</dbReference>
<dbReference type="CDD" id="cd08704">
    <property type="entry name" value="Met_tRNA_FMT_C"/>
    <property type="match status" value="1"/>
</dbReference>
<keyword evidence="3 5" id="KW-0808">Transferase</keyword>
<evidence type="ECO:0000256" key="5">
    <source>
        <dbReference type="HAMAP-Rule" id="MF_00182"/>
    </source>
</evidence>
<dbReference type="FunFam" id="3.40.50.12230:FF:000001">
    <property type="entry name" value="Methionyl-tRNA formyltransferase"/>
    <property type="match status" value="1"/>
</dbReference>
<feature type="binding site" evidence="5">
    <location>
        <begin position="108"/>
        <end position="111"/>
    </location>
    <ligand>
        <name>(6S)-5,6,7,8-tetrahydrofolate</name>
        <dbReference type="ChEBI" id="CHEBI:57453"/>
    </ligand>
</feature>
<dbReference type="InterPro" id="IPR001555">
    <property type="entry name" value="GART_AS"/>
</dbReference>
<dbReference type="PANTHER" id="PTHR11138:SF5">
    <property type="entry name" value="METHIONYL-TRNA FORMYLTRANSFERASE, MITOCHONDRIAL"/>
    <property type="match status" value="1"/>
</dbReference>
<dbReference type="RefSeq" id="WP_186086991.1">
    <property type="nucleotide sequence ID" value="NZ_BMDB01000001.1"/>
</dbReference>
<evidence type="ECO:0000256" key="3">
    <source>
        <dbReference type="ARBA" id="ARBA00022679"/>
    </source>
</evidence>
<dbReference type="SUPFAM" id="SSF50486">
    <property type="entry name" value="FMT C-terminal domain-like"/>
    <property type="match status" value="1"/>
</dbReference>
<evidence type="ECO:0000259" key="6">
    <source>
        <dbReference type="Pfam" id="PF00551"/>
    </source>
</evidence>
<dbReference type="Proteomes" id="UP000521032">
    <property type="component" value="Unassembled WGS sequence"/>
</dbReference>
<comment type="caution">
    <text evidence="8">The sequence shown here is derived from an EMBL/GenBank/DDBJ whole genome shotgun (WGS) entry which is preliminary data.</text>
</comment>
<organism evidence="8 9">
    <name type="scientific">Phocicoccus schoeneichii</name>
    <dbReference type="NCBI Taxonomy" id="1812261"/>
    <lineage>
        <taxon>Bacteria</taxon>
        <taxon>Bacillati</taxon>
        <taxon>Bacillota</taxon>
        <taxon>Bacilli</taxon>
        <taxon>Bacillales</taxon>
        <taxon>Salinicoccaceae</taxon>
        <taxon>Phocicoccus</taxon>
    </lineage>
</organism>
<dbReference type="PROSITE" id="PS00373">
    <property type="entry name" value="GART"/>
    <property type="match status" value="1"/>
</dbReference>
<dbReference type="Pfam" id="PF02911">
    <property type="entry name" value="Formyl_trans_C"/>
    <property type="match status" value="1"/>
</dbReference>
<dbReference type="Pfam" id="PF00551">
    <property type="entry name" value="Formyl_trans_N"/>
    <property type="match status" value="1"/>
</dbReference>
<evidence type="ECO:0000256" key="2">
    <source>
        <dbReference type="ARBA" id="ARBA00012261"/>
    </source>
</evidence>
<reference evidence="8 9" key="1">
    <citation type="submission" date="2020-07" db="EMBL/GenBank/DDBJ databases">
        <authorList>
            <person name="Criscuolo A."/>
        </authorList>
    </citation>
    <scope>NUCLEOTIDE SEQUENCE [LARGE SCALE GENOMIC DNA]</scope>
    <source>
        <strain evidence="9">CIP 111030</strain>
    </source>
</reference>
<gene>
    <name evidence="5 8" type="primary">fmt</name>
    <name evidence="8" type="ORF">JEOSCH030_00959</name>
</gene>
<dbReference type="InterPro" id="IPR044135">
    <property type="entry name" value="Met-tRNA-FMT_C"/>
</dbReference>
<name>A0A6V7RFM0_9BACL</name>
<accession>A0A6V7RFM0</accession>